<organism evidence="2 3">
    <name type="scientific">Canavalia gladiata</name>
    <name type="common">Sword bean</name>
    <name type="synonym">Dolichos gladiatus</name>
    <dbReference type="NCBI Taxonomy" id="3824"/>
    <lineage>
        <taxon>Eukaryota</taxon>
        <taxon>Viridiplantae</taxon>
        <taxon>Streptophyta</taxon>
        <taxon>Embryophyta</taxon>
        <taxon>Tracheophyta</taxon>
        <taxon>Spermatophyta</taxon>
        <taxon>Magnoliopsida</taxon>
        <taxon>eudicotyledons</taxon>
        <taxon>Gunneridae</taxon>
        <taxon>Pentapetalae</taxon>
        <taxon>rosids</taxon>
        <taxon>fabids</taxon>
        <taxon>Fabales</taxon>
        <taxon>Fabaceae</taxon>
        <taxon>Papilionoideae</taxon>
        <taxon>50 kb inversion clade</taxon>
        <taxon>NPAAA clade</taxon>
        <taxon>indigoferoid/millettioid clade</taxon>
        <taxon>Phaseoleae</taxon>
        <taxon>Canavalia</taxon>
    </lineage>
</organism>
<dbReference type="Proteomes" id="UP001367508">
    <property type="component" value="Unassembled WGS sequence"/>
</dbReference>
<gene>
    <name evidence="2" type="ORF">VNO77_19570</name>
</gene>
<keyword evidence="3" id="KW-1185">Reference proteome</keyword>
<evidence type="ECO:0000313" key="3">
    <source>
        <dbReference type="Proteomes" id="UP001367508"/>
    </source>
</evidence>
<protein>
    <submittedName>
        <fullName evidence="2">Uncharacterized protein</fullName>
    </submittedName>
</protein>
<sequence length="98" mass="10797">MEKGGKGRVFSTPRSLCEVDSDASKGPSEARRDRVANSECRKSGICEEASYHPKFVGEEGPKTRFGRSPNLVDSKAKLPKPTKPGPVLETSKNRREHQ</sequence>
<evidence type="ECO:0000256" key="1">
    <source>
        <dbReference type="SAM" id="MobiDB-lite"/>
    </source>
</evidence>
<comment type="caution">
    <text evidence="2">The sequence shown here is derived from an EMBL/GenBank/DDBJ whole genome shotgun (WGS) entry which is preliminary data.</text>
</comment>
<proteinExistence type="predicted"/>
<feature type="compositionally biased region" description="Basic and acidic residues" evidence="1">
    <location>
        <begin position="28"/>
        <end position="38"/>
    </location>
</feature>
<dbReference type="AlphaFoldDB" id="A0AAN9LNM4"/>
<name>A0AAN9LNM4_CANGL</name>
<feature type="region of interest" description="Disordered" evidence="1">
    <location>
        <begin position="1"/>
        <end position="38"/>
    </location>
</feature>
<reference evidence="2 3" key="1">
    <citation type="submission" date="2024-01" db="EMBL/GenBank/DDBJ databases">
        <title>The genomes of 5 underutilized Papilionoideae crops provide insights into root nodulation and disease resistanc.</title>
        <authorList>
            <person name="Jiang F."/>
        </authorList>
    </citation>
    <scope>NUCLEOTIDE SEQUENCE [LARGE SCALE GENOMIC DNA]</scope>
    <source>
        <strain evidence="2">LVBAO_FW01</strain>
        <tissue evidence="2">Leaves</tissue>
    </source>
</reference>
<accession>A0AAN9LNM4</accession>
<feature type="compositionally biased region" description="Basic and acidic residues" evidence="1">
    <location>
        <begin position="51"/>
        <end position="62"/>
    </location>
</feature>
<feature type="region of interest" description="Disordered" evidence="1">
    <location>
        <begin position="51"/>
        <end position="98"/>
    </location>
</feature>
<evidence type="ECO:0000313" key="2">
    <source>
        <dbReference type="EMBL" id="KAK7338936.1"/>
    </source>
</evidence>
<dbReference type="EMBL" id="JAYMYQ010000004">
    <property type="protein sequence ID" value="KAK7338936.1"/>
    <property type="molecule type" value="Genomic_DNA"/>
</dbReference>